<dbReference type="Pfam" id="PF00440">
    <property type="entry name" value="TetR_N"/>
    <property type="match status" value="1"/>
</dbReference>
<dbReference type="GO" id="GO:0003700">
    <property type="term" value="F:DNA-binding transcription factor activity"/>
    <property type="evidence" value="ECO:0007669"/>
    <property type="project" value="TreeGrafter"/>
</dbReference>
<dbReference type="GO" id="GO:0000976">
    <property type="term" value="F:transcription cis-regulatory region binding"/>
    <property type="evidence" value="ECO:0007669"/>
    <property type="project" value="TreeGrafter"/>
</dbReference>
<organism evidence="4 5">
    <name type="scientific">Corynebacterium variabile</name>
    <dbReference type="NCBI Taxonomy" id="1727"/>
    <lineage>
        <taxon>Bacteria</taxon>
        <taxon>Bacillati</taxon>
        <taxon>Actinomycetota</taxon>
        <taxon>Actinomycetes</taxon>
        <taxon>Mycobacteriales</taxon>
        <taxon>Corynebacteriaceae</taxon>
        <taxon>Corynebacterium</taxon>
    </lineage>
</organism>
<evidence type="ECO:0000256" key="1">
    <source>
        <dbReference type="ARBA" id="ARBA00023125"/>
    </source>
</evidence>
<reference evidence="5" key="1">
    <citation type="submission" date="2015-11" db="EMBL/GenBank/DDBJ databases">
        <authorList>
            <person name="Dugat-Bony E."/>
        </authorList>
    </citation>
    <scope>NUCLEOTIDE SEQUENCE [LARGE SCALE GENOMIC DNA]</scope>
    <source>
        <strain evidence="5">Mu292</strain>
    </source>
</reference>
<keyword evidence="5" id="KW-1185">Reference proteome</keyword>
<keyword evidence="1 2" id="KW-0238">DNA-binding</keyword>
<evidence type="ECO:0000256" key="2">
    <source>
        <dbReference type="PROSITE-ProRule" id="PRU00335"/>
    </source>
</evidence>
<accession>A0A0X2NK66</accession>
<evidence type="ECO:0000259" key="3">
    <source>
        <dbReference type="PROSITE" id="PS50977"/>
    </source>
</evidence>
<dbReference type="PANTHER" id="PTHR30055">
    <property type="entry name" value="HTH-TYPE TRANSCRIPTIONAL REGULATOR RUTR"/>
    <property type="match status" value="1"/>
</dbReference>
<dbReference type="Proteomes" id="UP000182498">
    <property type="component" value="Unassembled WGS sequence"/>
</dbReference>
<evidence type="ECO:0000313" key="4">
    <source>
        <dbReference type="EMBL" id="CUU65854.1"/>
    </source>
</evidence>
<dbReference type="PRINTS" id="PR00455">
    <property type="entry name" value="HTHTETR"/>
</dbReference>
<protein>
    <submittedName>
        <fullName evidence="4">Transcriptional regulator, TetR family</fullName>
    </submittedName>
</protein>
<dbReference type="EMBL" id="FAUH01000007">
    <property type="protein sequence ID" value="CUU65854.1"/>
    <property type="molecule type" value="Genomic_DNA"/>
</dbReference>
<sequence>MPRTPQQDRSRETRRKLLDAAVTVLSGQGAAATTVSAVASEAGVSRGAAQHHFATRDVLIEETVTEFFNALTHQLRTTVADLPTGPDGASTEDVVRLVAESFASDSFRAALHVWSAAAGPEGELRDLIIAADSRYAREVHQLMGLALDADLSDHATRELLRMTVDLARGLGLGAVLVDNSEHRRRVIDRWAGILSDGIVRND</sequence>
<dbReference type="Gene3D" id="1.10.357.10">
    <property type="entry name" value="Tetracycline Repressor, domain 2"/>
    <property type="match status" value="1"/>
</dbReference>
<evidence type="ECO:0000313" key="5">
    <source>
        <dbReference type="Proteomes" id="UP000182498"/>
    </source>
</evidence>
<dbReference type="PROSITE" id="PS50977">
    <property type="entry name" value="HTH_TETR_2"/>
    <property type="match status" value="1"/>
</dbReference>
<dbReference type="InterPro" id="IPR050109">
    <property type="entry name" value="HTH-type_TetR-like_transc_reg"/>
</dbReference>
<dbReference type="SUPFAM" id="SSF46689">
    <property type="entry name" value="Homeodomain-like"/>
    <property type="match status" value="1"/>
</dbReference>
<dbReference type="InterPro" id="IPR001647">
    <property type="entry name" value="HTH_TetR"/>
</dbReference>
<gene>
    <name evidence="4" type="ORF">CVAR292_01189</name>
</gene>
<feature type="DNA-binding region" description="H-T-H motif" evidence="2">
    <location>
        <begin position="34"/>
        <end position="53"/>
    </location>
</feature>
<dbReference type="PANTHER" id="PTHR30055:SF226">
    <property type="entry name" value="HTH-TYPE TRANSCRIPTIONAL REGULATOR PKSA"/>
    <property type="match status" value="1"/>
</dbReference>
<dbReference type="InterPro" id="IPR009057">
    <property type="entry name" value="Homeodomain-like_sf"/>
</dbReference>
<dbReference type="OrthoDB" id="4538622at2"/>
<proteinExistence type="predicted"/>
<name>A0A0X2NK66_9CORY</name>
<dbReference type="AlphaFoldDB" id="A0A0X2NK66"/>
<dbReference type="RefSeq" id="WP_073883891.1">
    <property type="nucleotide sequence ID" value="NZ_FAUH01000007.1"/>
</dbReference>
<feature type="domain" description="HTH tetR-type" evidence="3">
    <location>
        <begin position="11"/>
        <end position="71"/>
    </location>
</feature>